<dbReference type="RefSeq" id="WP_377385022.1">
    <property type="nucleotide sequence ID" value="NZ_JBHSAN010000004.1"/>
</dbReference>
<feature type="transmembrane region" description="Helical" evidence="6">
    <location>
        <begin position="50"/>
        <end position="70"/>
    </location>
</feature>
<organism evidence="7 8">
    <name type="scientific">Prauserella oleivorans</name>
    <dbReference type="NCBI Taxonomy" id="1478153"/>
    <lineage>
        <taxon>Bacteria</taxon>
        <taxon>Bacillati</taxon>
        <taxon>Actinomycetota</taxon>
        <taxon>Actinomycetes</taxon>
        <taxon>Pseudonocardiales</taxon>
        <taxon>Pseudonocardiaceae</taxon>
        <taxon>Prauserella</taxon>
    </lineage>
</organism>
<keyword evidence="2 6" id="KW-0812">Transmembrane</keyword>
<proteinExistence type="predicted"/>
<evidence type="ECO:0000313" key="8">
    <source>
        <dbReference type="Proteomes" id="UP001597478"/>
    </source>
</evidence>
<keyword evidence="8" id="KW-1185">Reference proteome</keyword>
<evidence type="ECO:0000256" key="2">
    <source>
        <dbReference type="ARBA" id="ARBA00022692"/>
    </source>
</evidence>
<sequence>MDVAGDEPGRPVGAPGFSRPYLEDLPLATLDPQPADSPASPRRRSRWLRGVPLAVGAALAGLAVFVATGLPGSAGPDGAGGASAPPRAEQPHDGAASPGVADNRLHTAGVGPAPVGCDLPVLGGTRTELRAFYEAEVRCLDAAWRPVLRRIGAPFTPVAVELADDPTTRCGALPPAHRATGLYCDVDNTIYLPRGRVLDSLGLVTEAHVATLAHEYGHHVQKLSGILDMVNRELSRHAPGSPPDRELGRRVELQANCFAGLFLASVGGRGSIGHADAEAAVEDFRNWVDSDTHGSSRTQLRWARAGFTGGTVDACDTWSAPLSEVD</sequence>
<evidence type="ECO:0000256" key="1">
    <source>
        <dbReference type="ARBA" id="ARBA00004167"/>
    </source>
</evidence>
<reference evidence="8" key="1">
    <citation type="journal article" date="2019" name="Int. J. Syst. Evol. Microbiol.">
        <title>The Global Catalogue of Microorganisms (GCM) 10K type strain sequencing project: providing services to taxonomists for standard genome sequencing and annotation.</title>
        <authorList>
            <consortium name="The Broad Institute Genomics Platform"/>
            <consortium name="The Broad Institute Genome Sequencing Center for Infectious Disease"/>
            <person name="Wu L."/>
            <person name="Ma J."/>
        </authorList>
    </citation>
    <scope>NUCLEOTIDE SEQUENCE [LARGE SCALE GENOMIC DNA]</scope>
    <source>
        <strain evidence="8">IBRC-M 10906</strain>
    </source>
</reference>
<evidence type="ECO:0000313" key="7">
    <source>
        <dbReference type="EMBL" id="MFD2800087.1"/>
    </source>
</evidence>
<dbReference type="PANTHER" id="PTHR30168">
    <property type="entry name" value="PUTATIVE MEMBRANE PROTEIN YPFJ"/>
    <property type="match status" value="1"/>
</dbReference>
<dbReference type="Proteomes" id="UP001597478">
    <property type="component" value="Unassembled WGS sequence"/>
</dbReference>
<dbReference type="Pfam" id="PF04228">
    <property type="entry name" value="Zn_peptidase"/>
    <property type="match status" value="1"/>
</dbReference>
<comment type="caution">
    <text evidence="7">The sequence shown here is derived from an EMBL/GenBank/DDBJ whole genome shotgun (WGS) entry which is preliminary data.</text>
</comment>
<keyword evidence="3 6" id="KW-1133">Transmembrane helix</keyword>
<comment type="subcellular location">
    <subcellularLocation>
        <location evidence="1">Membrane</location>
        <topology evidence="1">Single-pass membrane protein</topology>
    </subcellularLocation>
</comment>
<keyword evidence="4 6" id="KW-0472">Membrane</keyword>
<evidence type="ECO:0000256" key="5">
    <source>
        <dbReference type="SAM" id="MobiDB-lite"/>
    </source>
</evidence>
<evidence type="ECO:0000256" key="6">
    <source>
        <dbReference type="SAM" id="Phobius"/>
    </source>
</evidence>
<name>A0ABW5W8E1_9PSEU</name>
<feature type="region of interest" description="Disordered" evidence="5">
    <location>
        <begin position="1"/>
        <end position="44"/>
    </location>
</feature>
<evidence type="ECO:0000256" key="3">
    <source>
        <dbReference type="ARBA" id="ARBA00022989"/>
    </source>
</evidence>
<dbReference type="InterPro" id="IPR007343">
    <property type="entry name" value="Uncharacterised_pept_Zn_put"/>
</dbReference>
<gene>
    <name evidence="7" type="ORF">ACFS2C_11860</name>
</gene>
<protein>
    <submittedName>
        <fullName evidence="7">Neutral zinc metallopeptidase</fullName>
    </submittedName>
</protein>
<evidence type="ECO:0000256" key="4">
    <source>
        <dbReference type="ARBA" id="ARBA00023136"/>
    </source>
</evidence>
<accession>A0ABW5W8E1</accession>
<feature type="region of interest" description="Disordered" evidence="5">
    <location>
        <begin position="76"/>
        <end position="107"/>
    </location>
</feature>
<dbReference type="EMBL" id="JBHUOF010000013">
    <property type="protein sequence ID" value="MFD2800087.1"/>
    <property type="molecule type" value="Genomic_DNA"/>
</dbReference>
<feature type="compositionally biased region" description="Low complexity" evidence="5">
    <location>
        <begin position="31"/>
        <end position="40"/>
    </location>
</feature>
<dbReference type="PANTHER" id="PTHR30168:SF0">
    <property type="entry name" value="INNER MEMBRANE PROTEIN"/>
    <property type="match status" value="1"/>
</dbReference>